<dbReference type="SUPFAM" id="SSF56300">
    <property type="entry name" value="Metallo-dependent phosphatases"/>
    <property type="match status" value="1"/>
</dbReference>
<dbReference type="AlphaFoldDB" id="A0A5B8UQ23"/>
<dbReference type="PANTHER" id="PTHR43143:SF1">
    <property type="entry name" value="SERINE_THREONINE-PROTEIN PHOSPHATASE CPPED1"/>
    <property type="match status" value="1"/>
</dbReference>
<dbReference type="Pfam" id="PF00149">
    <property type="entry name" value="Metallophos"/>
    <property type="match status" value="1"/>
</dbReference>
<dbReference type="Gene3D" id="3.60.21.10">
    <property type="match status" value="1"/>
</dbReference>
<keyword evidence="3" id="KW-1185">Reference proteome</keyword>
<evidence type="ECO:0000259" key="1">
    <source>
        <dbReference type="Pfam" id="PF00149"/>
    </source>
</evidence>
<dbReference type="InterPro" id="IPR029052">
    <property type="entry name" value="Metallo-depent_PP-like"/>
</dbReference>
<name>A0A5B8UQ23_9BACT</name>
<dbReference type="Proteomes" id="UP000321204">
    <property type="component" value="Chromosome"/>
</dbReference>
<dbReference type="InterPro" id="IPR051918">
    <property type="entry name" value="STPP_CPPED1"/>
</dbReference>
<dbReference type="PANTHER" id="PTHR43143">
    <property type="entry name" value="METALLOPHOSPHOESTERASE, CALCINEURIN SUPERFAMILY"/>
    <property type="match status" value="1"/>
</dbReference>
<organism evidence="2 3">
    <name type="scientific">Flavisolibacter ginsenosidimutans</name>
    <dbReference type="NCBI Taxonomy" id="661481"/>
    <lineage>
        <taxon>Bacteria</taxon>
        <taxon>Pseudomonadati</taxon>
        <taxon>Bacteroidota</taxon>
        <taxon>Chitinophagia</taxon>
        <taxon>Chitinophagales</taxon>
        <taxon>Chitinophagaceae</taxon>
        <taxon>Flavisolibacter</taxon>
    </lineage>
</organism>
<feature type="domain" description="Calcineurin-like phosphoesterase" evidence="1">
    <location>
        <begin position="11"/>
        <end position="190"/>
    </location>
</feature>
<dbReference type="GO" id="GO:0016787">
    <property type="term" value="F:hydrolase activity"/>
    <property type="evidence" value="ECO:0007669"/>
    <property type="project" value="InterPro"/>
</dbReference>
<sequence length="284" mass="32257">MFVETLWLRSHNNRKATRLLFEDVWHRHPAAFFMLGDLVNLGYSNRQWKPIDRYVESLRSKGIPVHAILGNHEVMGRPRLGMHKFQQRFPDHQPTGYCKCFGNVAVVLVNSNFSTLSVNEEVTQTIWYQKTLEQLDEDNSVHFIVTGCHHSPYTNSRIVKPSKEVEEKFVPAFLQSRKSCLFLSGHCHAYEHYKVEGKDFLVIGGGGGLKQPLRQGIGTLADVALDYKPLFHYVMVEVLDDVLEVTSYHIKKDFSGFEEGAKTVIHKNILVSNVGTAGKKEGSA</sequence>
<evidence type="ECO:0000313" key="2">
    <source>
        <dbReference type="EMBL" id="QEC58536.1"/>
    </source>
</evidence>
<evidence type="ECO:0000313" key="3">
    <source>
        <dbReference type="Proteomes" id="UP000321204"/>
    </source>
</evidence>
<protein>
    <submittedName>
        <fullName evidence="2">Metallophosphoesterase</fullName>
    </submittedName>
</protein>
<dbReference type="OrthoDB" id="933179at2"/>
<reference evidence="2 3" key="1">
    <citation type="journal article" date="2015" name="Int. J. Syst. Evol. Microbiol.">
        <title>Flavisolibacter ginsenosidimutans sp. nov., with ginsenoside-converting activity isolated from soil used for cultivating ginseng.</title>
        <authorList>
            <person name="Zhao Y."/>
            <person name="Liu Q."/>
            <person name="Kang M.S."/>
            <person name="Jin F."/>
            <person name="Yu H."/>
            <person name="Im W.T."/>
        </authorList>
    </citation>
    <scope>NUCLEOTIDE SEQUENCE [LARGE SCALE GENOMIC DNA]</scope>
    <source>
        <strain evidence="2 3">Gsoil 636</strain>
    </source>
</reference>
<proteinExistence type="predicted"/>
<dbReference type="KEGG" id="fgg:FSB75_14585"/>
<accession>A0A5B8UQ23</accession>
<dbReference type="EMBL" id="CP042433">
    <property type="protein sequence ID" value="QEC58536.1"/>
    <property type="molecule type" value="Genomic_DNA"/>
</dbReference>
<gene>
    <name evidence="2" type="ORF">FSB75_14585</name>
</gene>
<dbReference type="InterPro" id="IPR004843">
    <property type="entry name" value="Calcineurin-like_PHP"/>
</dbReference>